<organism evidence="2 3">
    <name type="scientific">Xanthomonas sacchari</name>
    <dbReference type="NCBI Taxonomy" id="56458"/>
    <lineage>
        <taxon>Bacteria</taxon>
        <taxon>Pseudomonadati</taxon>
        <taxon>Pseudomonadota</taxon>
        <taxon>Gammaproteobacteria</taxon>
        <taxon>Lysobacterales</taxon>
        <taxon>Lysobacteraceae</taxon>
        <taxon>Xanthomonas</taxon>
    </lineage>
</organism>
<evidence type="ECO:0008006" key="4">
    <source>
        <dbReference type="Google" id="ProtNLM"/>
    </source>
</evidence>
<evidence type="ECO:0000256" key="1">
    <source>
        <dbReference type="SAM" id="MobiDB-lite"/>
    </source>
</evidence>
<gene>
    <name evidence="2" type="ORF">XsacCFBP4641_05945</name>
</gene>
<feature type="region of interest" description="Disordered" evidence="1">
    <location>
        <begin position="317"/>
        <end position="350"/>
    </location>
</feature>
<reference evidence="2 3" key="1">
    <citation type="submission" date="2016-08" db="EMBL/GenBank/DDBJ databases">
        <authorList>
            <person name="Seilhamer J.J."/>
        </authorList>
    </citation>
    <scope>NUCLEOTIDE SEQUENCE [LARGE SCALE GENOMIC DNA]</scope>
    <source>
        <strain evidence="2 3">CFBP4641</strain>
    </source>
</reference>
<dbReference type="GO" id="GO:0003824">
    <property type="term" value="F:catalytic activity"/>
    <property type="evidence" value="ECO:0007669"/>
    <property type="project" value="UniProtKB-ARBA"/>
</dbReference>
<proteinExistence type="predicted"/>
<dbReference type="Pfam" id="PF13332">
    <property type="entry name" value="Fil_haemagg_2"/>
    <property type="match status" value="5"/>
</dbReference>
<sequence length="350" mass="35321">MLASDNGDVSLNATAGLSNTGTISGANVSATAGNLLNQGRIVSSGTVALQANQDLLNLGAQIAGRDVWLSAGRDLTSSTSGDAMNGRSSILAQGNLLLQAGRDISLTGTTVQAGNSAALQAGRDLILQPTASTHEKGELHDGAGTSLTVGNNLSLQAGNDLQLHGVAIAAGGDAALQAGHDLSLTPVTDANGKATVRTSIATGGSLQLAAGNDLTIRQAQVKADGNLIAAAGHDLNVTSVLGDSRTVTDETRQGKTRVVTTTTTQDIDQQALNAGGNLVLSAGHDVNLTAVKLDAGNGLAVVAGNDLNSTTLTTVDSSTTLETRKRKDMAPRSVRQQPAEPKLSSSMLRP</sequence>
<dbReference type="EMBL" id="MDEK01000004">
    <property type="protein sequence ID" value="PPU83909.1"/>
    <property type="molecule type" value="Genomic_DNA"/>
</dbReference>
<name>A0A2P5Z6U3_9XANT</name>
<dbReference type="Proteomes" id="UP000247346">
    <property type="component" value="Unassembled WGS sequence"/>
</dbReference>
<protein>
    <recommendedName>
        <fullName evidence="4">Hemagglutinin</fullName>
    </recommendedName>
</protein>
<accession>A0A2P5Z6U3</accession>
<evidence type="ECO:0000313" key="2">
    <source>
        <dbReference type="EMBL" id="PPU83909.1"/>
    </source>
</evidence>
<comment type="caution">
    <text evidence="2">The sequence shown here is derived from an EMBL/GenBank/DDBJ whole genome shotgun (WGS) entry which is preliminary data.</text>
</comment>
<dbReference type="InterPro" id="IPR025157">
    <property type="entry name" value="Hemagglutinin_rpt"/>
</dbReference>
<evidence type="ECO:0000313" key="3">
    <source>
        <dbReference type="Proteomes" id="UP000247346"/>
    </source>
</evidence>
<dbReference type="AlphaFoldDB" id="A0A2P5Z6U3"/>